<keyword evidence="3" id="KW-0175">Coiled coil</keyword>
<evidence type="ECO:0000256" key="3">
    <source>
        <dbReference type="SAM" id="Coils"/>
    </source>
</evidence>
<dbReference type="EMBL" id="LGRX02008399">
    <property type="protein sequence ID" value="KAK3273582.1"/>
    <property type="molecule type" value="Genomic_DNA"/>
</dbReference>
<evidence type="ECO:0000313" key="5">
    <source>
        <dbReference type="EMBL" id="KAK3273582.1"/>
    </source>
</evidence>
<dbReference type="InterPro" id="IPR036770">
    <property type="entry name" value="Ankyrin_rpt-contain_sf"/>
</dbReference>
<feature type="non-terminal residue" evidence="5">
    <location>
        <position position="1867"/>
    </location>
</feature>
<dbReference type="PANTHER" id="PTHR24203:SF45">
    <property type="entry name" value="ANKYRIN REPEAT DOMAIN 6"/>
    <property type="match status" value="1"/>
</dbReference>
<dbReference type="PANTHER" id="PTHR24203">
    <property type="entry name" value="ANKYRIN REPEAT FAMILY PROTEIN"/>
    <property type="match status" value="1"/>
</dbReference>
<evidence type="ECO:0000256" key="1">
    <source>
        <dbReference type="ARBA" id="ARBA00022737"/>
    </source>
</evidence>
<feature type="coiled-coil region" evidence="3">
    <location>
        <begin position="373"/>
        <end position="405"/>
    </location>
</feature>
<keyword evidence="2" id="KW-0040">ANK repeat</keyword>
<gene>
    <name evidence="5" type="ORF">CYMTET_18189</name>
</gene>
<dbReference type="Gene3D" id="2.60.120.920">
    <property type="match status" value="1"/>
</dbReference>
<sequence length="1867" mass="204337">MHCKESAHVRPPLSTAHAYLSGEARDDTRSRWFSSFRAGRQRQRQAGASRAQVVEHEANPVEDPTQIWQHLELALGSLDWILRKIAGLELPASRAEAGGKAWKDAVQAVCGGEPLVAPQPSEVEATQKLGDAGTAQCGATVWNVQVTAAFLQLSFHLTQTRALAGSLAASQRLDLHALVQAWSQEGVKEGVKGALETVKDRVKEMTVEAQTQLEGWADRCTGDLGDAVTSALGDTCGALLAPTLGLLGEVVNGRKNRFTAQAWQVREVAMLGALRALDAIRHDAAVLRDDAAAVTGRNARADEQATLRAVRRELQAAVLVRFSLERAPSLRALQRNGEALAAELNAPLRAVCDFGGNGREQLAGKLEGVGSALEELRKAMEGEHESRAKREREEERERLAAIERHEAWAQAQHVVRKTIDAQLLELEEAQKAVAREPDLLQKQLLLVRCREIHTALAQSSRNVNDISTGIGVVVGFLTTVNDKLDVVNGSLNELQVGVRVLGADLKRLVGRPVLEELGEQRDQRRLERCRLREVVYIPAQGVRANEEGKFELNLEPTAEHPKGSNPPVDLLGEVREQFLQSHKFLETEYAEERQGEEGTEVCLLKVSLPTLQNPLADLFGEALRQKGLRDAQIQELRDLARRGKVRLIFLLDAYDELPSQRLFKNLYMSNNLEQYRAQAPAATSRTTADGDGGSSPEGKSDASKGELRPAYPKVIVTTRTELLSRDPEYERSFVPVEMDTPGKASILDARKSFLELRIAPFNEQVDPYIHAKVALEVRRELGRKFGDFDPLSKQAADALEKAAIDAWVPSSPGPALGAGEHPREPPQTQALVHAACQTVMASGEGRRSHERIVKYAQQEISSLPTVAAEAREGAQLAWVLAGALRQKPPDLNAALREFCEQLTKADGARKVWLYRDYRQAFDAIPELKELTTTPFMVEIVTEILPKLSEMQGTDAFMKAKLLLLLQEDAAQMVWGAISRWRGRHLGDSDALLQVREALDSETAVEKEGAASSGLAALAELAKEVAELLRAKGMHLKQPKLVEIACEQVAAKRKAGGSMEHATWSGWTAGWRAAGVLKSRFATISRDEKTVNVRRAQNSGQNSVAPEDGALNDAVEEVLDDLLQHTEYEEAVEDIICSVGIPYMLKSALQRPKVRRSDIYAMFTARYVEREARKAIGRGAVDAAVVREGKEYAQRLALAMVSENVSKVPMASSSELFHEESVWDPFLRGGGELRAAAQSAAPVKCDGGMLTYIHKTVQEYLCAASLRAAFHAAMSDLAVPLEQLEERLQSAVEPAAPGSTGGAGAGEGSQASEGTDAGVRSTQVGTRTVAPGAGGPPEAPQQGDEQRTNQSEETRVTKALQQVAERLLKSGWAQVDLRDEDVVRDFLTDLFLDDVGFAAEIGFVAGWSQQLFDVARQAGKDVHRADLLRCNVSALLSGTLPKRSGGTILHAAAVDGSYFAVARILKMLQMGHVPRGVLEQRDEEGRTPLYRANLRPRVRHLSTTQAALIEVHSHTIRSSLSATDYDHWIVGVPTTAALKGCWRYEATVRLKRHPEWDKWEHTGEAVKIGVGSTVGWSMKGVKKADWGEGPGLTGFKKWREMTHDQWREQLDKQGHQLGLNPWSFGVHSDGVWCGSANPQEPSEFSNNGADKTSMLADAAYLRSGNACVGLLLDCDQHRMYIAVGKNANWRLVAQGREAMGGAPVCPALSCYGFTGDVQFNLGERPWECTRPTPGGSEFRPIAGVASGNLPVFEAVVRRHMDVCSLMLDKAAVKDTGRLFQRTLLHWTAWWGHAELARHVLELSDDPTALAECEDLEDHHAAGYAAERGHLSVLRVLKEFGVNFSQGITSVGETPMHMAASGGQWRWRG</sequence>
<evidence type="ECO:0000256" key="4">
    <source>
        <dbReference type="SAM" id="MobiDB-lite"/>
    </source>
</evidence>
<dbReference type="SUPFAM" id="SSF48403">
    <property type="entry name" value="Ankyrin repeat"/>
    <property type="match status" value="1"/>
</dbReference>
<keyword evidence="6" id="KW-1185">Reference proteome</keyword>
<dbReference type="InterPro" id="IPR043136">
    <property type="entry name" value="B30.2/SPRY_sf"/>
</dbReference>
<accession>A0AAE0G8X9</accession>
<keyword evidence="1" id="KW-0677">Repeat</keyword>
<evidence type="ECO:0000256" key="2">
    <source>
        <dbReference type="ARBA" id="ARBA00023043"/>
    </source>
</evidence>
<organism evidence="5 6">
    <name type="scientific">Cymbomonas tetramitiformis</name>
    <dbReference type="NCBI Taxonomy" id="36881"/>
    <lineage>
        <taxon>Eukaryota</taxon>
        <taxon>Viridiplantae</taxon>
        <taxon>Chlorophyta</taxon>
        <taxon>Pyramimonadophyceae</taxon>
        <taxon>Pyramimonadales</taxon>
        <taxon>Pyramimonadaceae</taxon>
        <taxon>Cymbomonas</taxon>
    </lineage>
</organism>
<protein>
    <submittedName>
        <fullName evidence="5">Uncharacterized protein</fullName>
    </submittedName>
</protein>
<evidence type="ECO:0000313" key="6">
    <source>
        <dbReference type="Proteomes" id="UP001190700"/>
    </source>
</evidence>
<dbReference type="SMART" id="SM00248">
    <property type="entry name" value="ANK"/>
    <property type="match status" value="3"/>
</dbReference>
<feature type="compositionally biased region" description="Basic and acidic residues" evidence="4">
    <location>
        <begin position="1343"/>
        <end position="1354"/>
    </location>
</feature>
<reference evidence="5 6" key="1">
    <citation type="journal article" date="2015" name="Genome Biol. Evol.">
        <title>Comparative Genomics of a Bacterivorous Green Alga Reveals Evolutionary Causalities and Consequences of Phago-Mixotrophic Mode of Nutrition.</title>
        <authorList>
            <person name="Burns J.A."/>
            <person name="Paasch A."/>
            <person name="Narechania A."/>
            <person name="Kim E."/>
        </authorList>
    </citation>
    <scope>NUCLEOTIDE SEQUENCE [LARGE SCALE GENOMIC DNA]</scope>
    <source>
        <strain evidence="5 6">PLY_AMNH</strain>
    </source>
</reference>
<dbReference type="Gene3D" id="1.25.40.20">
    <property type="entry name" value="Ankyrin repeat-containing domain"/>
    <property type="match status" value="1"/>
</dbReference>
<feature type="region of interest" description="Disordered" evidence="4">
    <location>
        <begin position="1292"/>
        <end position="1354"/>
    </location>
</feature>
<feature type="region of interest" description="Disordered" evidence="4">
    <location>
        <begin position="678"/>
        <end position="706"/>
    </location>
</feature>
<dbReference type="InterPro" id="IPR002110">
    <property type="entry name" value="Ankyrin_rpt"/>
</dbReference>
<proteinExistence type="predicted"/>
<dbReference type="Proteomes" id="UP001190700">
    <property type="component" value="Unassembled WGS sequence"/>
</dbReference>
<comment type="caution">
    <text evidence="5">The sequence shown here is derived from an EMBL/GenBank/DDBJ whole genome shotgun (WGS) entry which is preliminary data.</text>
</comment>
<name>A0AAE0G8X9_9CHLO</name>